<dbReference type="EC" id="5.1.3.-" evidence="5"/>
<evidence type="ECO:0000256" key="4">
    <source>
        <dbReference type="ARBA" id="ARBA00023277"/>
    </source>
</evidence>
<dbReference type="InterPro" id="IPR047215">
    <property type="entry name" value="Galactose_mutarotase-like"/>
</dbReference>
<reference evidence="6" key="1">
    <citation type="journal article" date="2019" name="Int. J. Syst. Evol. Microbiol.">
        <title>The Global Catalogue of Microorganisms (GCM) 10K type strain sequencing project: providing services to taxonomists for standard genome sequencing and annotation.</title>
        <authorList>
            <consortium name="The Broad Institute Genomics Platform"/>
            <consortium name="The Broad Institute Genome Sequencing Center for Infectious Disease"/>
            <person name="Wu L."/>
            <person name="Ma J."/>
        </authorList>
    </citation>
    <scope>NUCLEOTIDE SEQUENCE [LARGE SCALE GENOMIC DNA]</scope>
    <source>
        <strain evidence="6">KCTC 52473</strain>
    </source>
</reference>
<evidence type="ECO:0000256" key="2">
    <source>
        <dbReference type="ARBA" id="ARBA00006206"/>
    </source>
</evidence>
<comment type="pathway">
    <text evidence="1">Carbohydrate metabolism; hexose metabolism.</text>
</comment>
<sequence length="314" mass="34732">MSTLNKVELTNTNGMSVTLCDFGARILSIKFPLSDGTLVETTENLESDEDILNDCAYMGATCGRVANRISSAGFTLNGQRYNLDENETNKTLHGGSVGLGKRIWHVSPVIAEDTYQEVTFHIRSADGDQGFPGNMDVSCIYKLDDDNTLTQRFVATTDKDCPINLCDHTYFNLGAKHLNELSLQVLADEYIPVDENSIPLGHFAPVDEIMDFREERPFANVLSIKDYDECYRVAKPGSLVAVLKHLNTGLRLDISSDQPGIQVYTGNYLPTKHSAVALEAEGFPDAINQAAFDADIVTPAQPYHRYVKYSFSIN</sequence>
<dbReference type="InterPro" id="IPR014718">
    <property type="entry name" value="GH-type_carb-bd"/>
</dbReference>
<dbReference type="SUPFAM" id="SSF74650">
    <property type="entry name" value="Galactose mutarotase-like"/>
    <property type="match status" value="1"/>
</dbReference>
<dbReference type="Proteomes" id="UP001595478">
    <property type="component" value="Unassembled WGS sequence"/>
</dbReference>
<dbReference type="PANTHER" id="PTHR10091">
    <property type="entry name" value="ALDOSE-1-EPIMERASE"/>
    <property type="match status" value="1"/>
</dbReference>
<dbReference type="EMBL" id="JBHRSW010000050">
    <property type="protein sequence ID" value="MFC3123400.1"/>
    <property type="molecule type" value="Genomic_DNA"/>
</dbReference>
<dbReference type="Pfam" id="PF01263">
    <property type="entry name" value="Aldose_epim"/>
    <property type="match status" value="1"/>
</dbReference>
<keyword evidence="3 5" id="KW-0413">Isomerase</keyword>
<dbReference type="GO" id="GO:0016853">
    <property type="term" value="F:isomerase activity"/>
    <property type="evidence" value="ECO:0007669"/>
    <property type="project" value="UniProtKB-KW"/>
</dbReference>
<evidence type="ECO:0000313" key="6">
    <source>
        <dbReference type="Proteomes" id="UP001595478"/>
    </source>
</evidence>
<gene>
    <name evidence="5" type="ORF">ACFOHL_17410</name>
</gene>
<organism evidence="5 6">
    <name type="scientific">Agaribacter flavus</name>
    <dbReference type="NCBI Taxonomy" id="1902781"/>
    <lineage>
        <taxon>Bacteria</taxon>
        <taxon>Pseudomonadati</taxon>
        <taxon>Pseudomonadota</taxon>
        <taxon>Gammaproteobacteria</taxon>
        <taxon>Alteromonadales</taxon>
        <taxon>Alteromonadaceae</taxon>
        <taxon>Agaribacter</taxon>
    </lineage>
</organism>
<protein>
    <submittedName>
        <fullName evidence="5">Aldose epimerase family protein</fullName>
        <ecNumber evidence="5">5.1.3.-</ecNumber>
    </submittedName>
</protein>
<name>A0ABV7FXB3_9ALTE</name>
<evidence type="ECO:0000256" key="1">
    <source>
        <dbReference type="ARBA" id="ARBA00005028"/>
    </source>
</evidence>
<comment type="similarity">
    <text evidence="2">Belongs to the aldose epimerase family.</text>
</comment>
<dbReference type="InterPro" id="IPR011013">
    <property type="entry name" value="Gal_mutarotase_sf_dom"/>
</dbReference>
<dbReference type="RefSeq" id="WP_376921520.1">
    <property type="nucleotide sequence ID" value="NZ_JBHRSW010000050.1"/>
</dbReference>
<proteinExistence type="inferred from homology"/>
<accession>A0ABV7FXB3</accession>
<evidence type="ECO:0000256" key="3">
    <source>
        <dbReference type="ARBA" id="ARBA00023235"/>
    </source>
</evidence>
<dbReference type="Gene3D" id="2.70.98.10">
    <property type="match status" value="1"/>
</dbReference>
<dbReference type="PIRSF" id="PIRSF005096">
    <property type="entry name" value="GALM"/>
    <property type="match status" value="1"/>
</dbReference>
<keyword evidence="6" id="KW-1185">Reference proteome</keyword>
<keyword evidence="4" id="KW-0119">Carbohydrate metabolism</keyword>
<evidence type="ECO:0000313" key="5">
    <source>
        <dbReference type="EMBL" id="MFC3123400.1"/>
    </source>
</evidence>
<dbReference type="PANTHER" id="PTHR10091:SF0">
    <property type="entry name" value="GALACTOSE MUTAROTASE"/>
    <property type="match status" value="1"/>
</dbReference>
<dbReference type="InterPro" id="IPR008183">
    <property type="entry name" value="Aldose_1/G6P_1-epimerase"/>
</dbReference>
<dbReference type="InterPro" id="IPR015443">
    <property type="entry name" value="Aldose_1-epimerase"/>
</dbReference>
<comment type="caution">
    <text evidence="5">The sequence shown here is derived from an EMBL/GenBank/DDBJ whole genome shotgun (WGS) entry which is preliminary data.</text>
</comment>
<dbReference type="NCBIfam" id="NF008277">
    <property type="entry name" value="PRK11055.1"/>
    <property type="match status" value="1"/>
</dbReference>
<dbReference type="CDD" id="cd09019">
    <property type="entry name" value="galactose_mutarotase_like"/>
    <property type="match status" value="1"/>
</dbReference>